<accession>A0ABQ2MXL6</accession>
<organism evidence="2 3">
    <name type="scientific">Microbacterium nanhaiense</name>
    <dbReference type="NCBI Taxonomy" id="1301026"/>
    <lineage>
        <taxon>Bacteria</taxon>
        <taxon>Bacillati</taxon>
        <taxon>Actinomycetota</taxon>
        <taxon>Actinomycetes</taxon>
        <taxon>Micrococcales</taxon>
        <taxon>Microbacteriaceae</taxon>
        <taxon>Microbacterium</taxon>
    </lineage>
</organism>
<evidence type="ECO:0000256" key="1">
    <source>
        <dbReference type="SAM" id="Phobius"/>
    </source>
</evidence>
<reference evidence="3" key="1">
    <citation type="journal article" date="2019" name="Int. J. Syst. Evol. Microbiol.">
        <title>The Global Catalogue of Microorganisms (GCM) 10K type strain sequencing project: providing services to taxonomists for standard genome sequencing and annotation.</title>
        <authorList>
            <consortium name="The Broad Institute Genomics Platform"/>
            <consortium name="The Broad Institute Genome Sequencing Center for Infectious Disease"/>
            <person name="Wu L."/>
            <person name="Ma J."/>
        </authorList>
    </citation>
    <scope>NUCLEOTIDE SEQUENCE [LARGE SCALE GENOMIC DNA]</scope>
    <source>
        <strain evidence="3">CGMCC 4.7181</strain>
    </source>
</reference>
<comment type="caution">
    <text evidence="2">The sequence shown here is derived from an EMBL/GenBank/DDBJ whole genome shotgun (WGS) entry which is preliminary data.</text>
</comment>
<keyword evidence="1" id="KW-1133">Transmembrane helix</keyword>
<evidence type="ECO:0000313" key="2">
    <source>
        <dbReference type="EMBL" id="GGO59871.1"/>
    </source>
</evidence>
<keyword evidence="3" id="KW-1185">Reference proteome</keyword>
<proteinExistence type="predicted"/>
<name>A0ABQ2MXL6_9MICO</name>
<feature type="transmembrane region" description="Helical" evidence="1">
    <location>
        <begin position="24"/>
        <end position="45"/>
    </location>
</feature>
<evidence type="ECO:0008006" key="4">
    <source>
        <dbReference type="Google" id="ProtNLM"/>
    </source>
</evidence>
<gene>
    <name evidence="2" type="ORF">GCM10010910_03880</name>
</gene>
<dbReference type="EMBL" id="BMMQ01000001">
    <property type="protein sequence ID" value="GGO59871.1"/>
    <property type="molecule type" value="Genomic_DNA"/>
</dbReference>
<protein>
    <recommendedName>
        <fullName evidence="4">MFS transporter</fullName>
    </recommendedName>
</protein>
<dbReference type="Proteomes" id="UP000638043">
    <property type="component" value="Unassembled WGS sequence"/>
</dbReference>
<sequence>MHHSGQLDQDQDRDSVSRAGVEDLATFFATLFTCGALIAAQVIDVNVVKLIGQRLTETVG</sequence>
<keyword evidence="1" id="KW-0812">Transmembrane</keyword>
<keyword evidence="1" id="KW-0472">Membrane</keyword>
<evidence type="ECO:0000313" key="3">
    <source>
        <dbReference type="Proteomes" id="UP000638043"/>
    </source>
</evidence>